<dbReference type="SUPFAM" id="SSF69360">
    <property type="entry name" value="Cell wall binding repeat"/>
    <property type="match status" value="1"/>
</dbReference>
<reference evidence="1" key="1">
    <citation type="journal article" date="2014" name="Front. Microbiol.">
        <title>High frequency of phylogenetically diverse reductive dehalogenase-homologous genes in deep subseafloor sedimentary metagenomes.</title>
        <authorList>
            <person name="Kawai M."/>
            <person name="Futagami T."/>
            <person name="Toyoda A."/>
            <person name="Takaki Y."/>
            <person name="Nishi S."/>
            <person name="Hori S."/>
            <person name="Arai W."/>
            <person name="Tsubouchi T."/>
            <person name="Morono Y."/>
            <person name="Uchiyama I."/>
            <person name="Ito T."/>
            <person name="Fujiyama A."/>
            <person name="Inagaki F."/>
            <person name="Takami H."/>
        </authorList>
    </citation>
    <scope>NUCLEOTIDE SEQUENCE</scope>
    <source>
        <strain evidence="1">Expedition CK06-06</strain>
    </source>
</reference>
<dbReference type="PANTHER" id="PTHR37841:SF1">
    <property type="entry name" value="DUF3298 DOMAIN-CONTAINING PROTEIN"/>
    <property type="match status" value="1"/>
</dbReference>
<accession>X1LP19</accession>
<feature type="non-terminal residue" evidence="1">
    <location>
        <position position="1"/>
    </location>
</feature>
<evidence type="ECO:0008006" key="2">
    <source>
        <dbReference type="Google" id="ProtNLM"/>
    </source>
</evidence>
<dbReference type="EMBL" id="BARV01015904">
    <property type="protein sequence ID" value="GAI20848.1"/>
    <property type="molecule type" value="Genomic_DNA"/>
</dbReference>
<gene>
    <name evidence="1" type="ORF">S06H3_27418</name>
</gene>
<dbReference type="Pfam" id="PF14903">
    <property type="entry name" value="WG_beta_rep"/>
    <property type="match status" value="3"/>
</dbReference>
<protein>
    <recommendedName>
        <fullName evidence="2">WG repeat-containing protein</fullName>
    </recommendedName>
</protein>
<proteinExistence type="predicted"/>
<name>X1LP19_9ZZZZ</name>
<feature type="non-terminal residue" evidence="1">
    <location>
        <position position="291"/>
    </location>
</feature>
<sequence length="291" mass="31417">GDYARADLAWRDASSPEYAGCSVDRSGKVAAIKNLARFSNFSEGLCQTLEKGYTGKTGFVDPLGNLLVPYIFHGANNFNSGRAIASVLSPGASGEKIWDYEFVLIDESGRELRQIGLSGTSVANWSDGLAACLPEGKDKDDRYCYVDHNGSIIVKAPKGVSYDFSEGLASFTERKNDNYAAGFFDKSGKIVIAPQFSFAGSFSEGLAAVQQDDRWFYINKEGQRVISLPGDCSKARPFSHGLAAVQLGGEKKEDEFGDLTINGGNWGYIDHSGKLVIQAEFSGAYTNGSWS</sequence>
<dbReference type="AlphaFoldDB" id="X1LP19"/>
<dbReference type="InterPro" id="IPR032774">
    <property type="entry name" value="WG_beta_rep"/>
</dbReference>
<organism evidence="1">
    <name type="scientific">marine sediment metagenome</name>
    <dbReference type="NCBI Taxonomy" id="412755"/>
    <lineage>
        <taxon>unclassified sequences</taxon>
        <taxon>metagenomes</taxon>
        <taxon>ecological metagenomes</taxon>
    </lineage>
</organism>
<dbReference type="PANTHER" id="PTHR37841">
    <property type="entry name" value="GLR2918 PROTEIN"/>
    <property type="match status" value="1"/>
</dbReference>
<evidence type="ECO:0000313" key="1">
    <source>
        <dbReference type="EMBL" id="GAI20848.1"/>
    </source>
</evidence>
<comment type="caution">
    <text evidence="1">The sequence shown here is derived from an EMBL/GenBank/DDBJ whole genome shotgun (WGS) entry which is preliminary data.</text>
</comment>